<organism evidence="1 2">
    <name type="scientific">Vermiconidia calcicola</name>
    <dbReference type="NCBI Taxonomy" id="1690605"/>
    <lineage>
        <taxon>Eukaryota</taxon>
        <taxon>Fungi</taxon>
        <taxon>Dikarya</taxon>
        <taxon>Ascomycota</taxon>
        <taxon>Pezizomycotina</taxon>
        <taxon>Dothideomycetes</taxon>
        <taxon>Dothideomycetidae</taxon>
        <taxon>Mycosphaerellales</taxon>
        <taxon>Extremaceae</taxon>
        <taxon>Vermiconidia</taxon>
    </lineage>
</organism>
<dbReference type="EMBL" id="JAUTXU010000014">
    <property type="protein sequence ID" value="KAK3722227.1"/>
    <property type="molecule type" value="Genomic_DNA"/>
</dbReference>
<accession>A0ACC3NT71</accession>
<reference evidence="1" key="1">
    <citation type="submission" date="2023-07" db="EMBL/GenBank/DDBJ databases">
        <title>Black Yeasts Isolated from many extreme environments.</title>
        <authorList>
            <person name="Coleine C."/>
            <person name="Stajich J.E."/>
            <person name="Selbmann L."/>
        </authorList>
    </citation>
    <scope>NUCLEOTIDE SEQUENCE</scope>
    <source>
        <strain evidence="1">CCFEE 5714</strain>
    </source>
</reference>
<gene>
    <name evidence="1" type="ORF">LTR37_002660</name>
</gene>
<sequence length="297" mass="34153">MTFCLVAEGPEAQEHIWNWLRANHSPARYPQEALERTKYMYRQRMIYCLLEARAFWAAGSNVLEDPLETFERAEKLSERGVFINLRPLAAWISKAFRSEARRTVDVSTFDRAVIATRCYAGTEEDGDLQLARLMLKHPTKADGTMFRRFWERCASTDPKGPFIKDLLQSDSPGVKIVLYQNIVESAQQLHVNGRVQEARWVLDFGREARPDVIGERSHVPYLKAPDHLRPGLRQAARTREIERGMKTNPDGSRVDDHELHRKIYQAYQGIGPQSSVRSTDSPYDHRKSSKSSARKIP</sequence>
<name>A0ACC3NT71_9PEZI</name>
<keyword evidence="2" id="KW-1185">Reference proteome</keyword>
<protein>
    <submittedName>
        <fullName evidence="1">Uncharacterized protein</fullName>
    </submittedName>
</protein>
<proteinExistence type="predicted"/>
<comment type="caution">
    <text evidence="1">The sequence shown here is derived from an EMBL/GenBank/DDBJ whole genome shotgun (WGS) entry which is preliminary data.</text>
</comment>
<dbReference type="Proteomes" id="UP001281147">
    <property type="component" value="Unassembled WGS sequence"/>
</dbReference>
<evidence type="ECO:0000313" key="2">
    <source>
        <dbReference type="Proteomes" id="UP001281147"/>
    </source>
</evidence>
<evidence type="ECO:0000313" key="1">
    <source>
        <dbReference type="EMBL" id="KAK3722227.1"/>
    </source>
</evidence>